<keyword evidence="9" id="KW-1185">Reference proteome</keyword>
<keyword evidence="5 6" id="KW-0472">Membrane</keyword>
<feature type="transmembrane region" description="Helical" evidence="6">
    <location>
        <begin position="175"/>
        <end position="192"/>
    </location>
</feature>
<evidence type="ECO:0000256" key="3">
    <source>
        <dbReference type="ARBA" id="ARBA00022692"/>
    </source>
</evidence>
<gene>
    <name evidence="8" type="ORF">ACFO60_03220</name>
</gene>
<feature type="transmembrane region" description="Helical" evidence="6">
    <location>
        <begin position="198"/>
        <end position="221"/>
    </location>
</feature>
<evidence type="ECO:0000256" key="2">
    <source>
        <dbReference type="ARBA" id="ARBA00022475"/>
    </source>
</evidence>
<dbReference type="Proteomes" id="UP001596004">
    <property type="component" value="Unassembled WGS sequence"/>
</dbReference>
<evidence type="ECO:0000256" key="4">
    <source>
        <dbReference type="ARBA" id="ARBA00022989"/>
    </source>
</evidence>
<sequence length="234" mass="24407">MILIAVAAGVWSGPDAATVRLAALTRAENHVRWPFVDHLSRVVRRQSRARRAAAWRRASIELCRALVAELASGRTPGDALARAVSCVDLPDPAVLRPVVAIARDGGDVASALERAAPEHGGEGLRRLAACWRVSLASGASLTALVERVGRSLREAEAHRSEVAAQLAGPRSTARLLAGLPLLGVLLAAGLGLRPLHFLLGGPAGVVCLGAGVLLDVAGVWWMNRLVSHAQEAGA</sequence>
<evidence type="ECO:0000256" key="1">
    <source>
        <dbReference type="ARBA" id="ARBA00004651"/>
    </source>
</evidence>
<dbReference type="PANTHER" id="PTHR35007">
    <property type="entry name" value="INTEGRAL MEMBRANE PROTEIN-RELATED"/>
    <property type="match status" value="1"/>
</dbReference>
<dbReference type="Pfam" id="PF00482">
    <property type="entry name" value="T2SSF"/>
    <property type="match status" value="1"/>
</dbReference>
<dbReference type="InterPro" id="IPR018076">
    <property type="entry name" value="T2SS_GspF_dom"/>
</dbReference>
<evidence type="ECO:0000313" key="8">
    <source>
        <dbReference type="EMBL" id="MFC4529763.1"/>
    </source>
</evidence>
<dbReference type="EMBL" id="JBHSFP010000002">
    <property type="protein sequence ID" value="MFC4529763.1"/>
    <property type="molecule type" value="Genomic_DNA"/>
</dbReference>
<proteinExistence type="predicted"/>
<evidence type="ECO:0000313" key="9">
    <source>
        <dbReference type="Proteomes" id="UP001596004"/>
    </source>
</evidence>
<evidence type="ECO:0000259" key="7">
    <source>
        <dbReference type="Pfam" id="PF00482"/>
    </source>
</evidence>
<evidence type="ECO:0000256" key="5">
    <source>
        <dbReference type="ARBA" id="ARBA00023136"/>
    </source>
</evidence>
<feature type="domain" description="Type II secretion system protein GspF" evidence="7">
    <location>
        <begin position="63"/>
        <end position="185"/>
    </location>
</feature>
<reference evidence="9" key="1">
    <citation type="journal article" date="2019" name="Int. J. Syst. Evol. Microbiol.">
        <title>The Global Catalogue of Microorganisms (GCM) 10K type strain sequencing project: providing services to taxonomists for standard genome sequencing and annotation.</title>
        <authorList>
            <consortium name="The Broad Institute Genomics Platform"/>
            <consortium name="The Broad Institute Genome Sequencing Center for Infectious Disease"/>
            <person name="Wu L."/>
            <person name="Ma J."/>
        </authorList>
    </citation>
    <scope>NUCLEOTIDE SEQUENCE [LARGE SCALE GENOMIC DNA]</scope>
    <source>
        <strain evidence="9">CGMCC 4.7132</strain>
    </source>
</reference>
<keyword evidence="2" id="KW-1003">Cell membrane</keyword>
<organism evidence="8 9">
    <name type="scientific">Sphaerisporangium dianthi</name>
    <dbReference type="NCBI Taxonomy" id="1436120"/>
    <lineage>
        <taxon>Bacteria</taxon>
        <taxon>Bacillati</taxon>
        <taxon>Actinomycetota</taxon>
        <taxon>Actinomycetes</taxon>
        <taxon>Streptosporangiales</taxon>
        <taxon>Streptosporangiaceae</taxon>
        <taxon>Sphaerisporangium</taxon>
    </lineage>
</organism>
<keyword evidence="3 6" id="KW-0812">Transmembrane</keyword>
<keyword evidence="4 6" id="KW-1133">Transmembrane helix</keyword>
<comment type="caution">
    <text evidence="8">The sequence shown here is derived from an EMBL/GenBank/DDBJ whole genome shotgun (WGS) entry which is preliminary data.</text>
</comment>
<comment type="subcellular location">
    <subcellularLocation>
        <location evidence="1">Cell membrane</location>
        <topology evidence="1">Multi-pass membrane protein</topology>
    </subcellularLocation>
</comment>
<dbReference type="PANTHER" id="PTHR35007:SF4">
    <property type="entry name" value="CONSERVED TRANSMEMBRANE PROTEIN-RELATED"/>
    <property type="match status" value="1"/>
</dbReference>
<accession>A0ABV9CAM5</accession>
<evidence type="ECO:0000256" key="6">
    <source>
        <dbReference type="SAM" id="Phobius"/>
    </source>
</evidence>
<protein>
    <submittedName>
        <fullName evidence="8">Type II secretion system F family protein</fullName>
    </submittedName>
</protein>
<name>A0ABV9CAM5_9ACTN</name>